<protein>
    <recommendedName>
        <fullName evidence="2">BIG2 domain-containing protein</fullName>
    </recommendedName>
</protein>
<dbReference type="InterPro" id="IPR003343">
    <property type="entry name" value="Big_2"/>
</dbReference>
<feature type="transmembrane region" description="Helical" evidence="1">
    <location>
        <begin position="1358"/>
        <end position="1378"/>
    </location>
</feature>
<evidence type="ECO:0000313" key="4">
    <source>
        <dbReference type="Proteomes" id="UP000175684"/>
    </source>
</evidence>
<keyword evidence="1" id="KW-1133">Transmembrane helix</keyword>
<name>A0A1E7XYF4_BIFAD</name>
<dbReference type="InterPro" id="IPR041033">
    <property type="entry name" value="SpaA_PFL_dom_1"/>
</dbReference>
<dbReference type="Gene3D" id="2.60.40.1080">
    <property type="match status" value="2"/>
</dbReference>
<dbReference type="Proteomes" id="UP000175684">
    <property type="component" value="Unassembled WGS sequence"/>
</dbReference>
<dbReference type="SMART" id="SM00635">
    <property type="entry name" value="BID_2"/>
    <property type="match status" value="2"/>
</dbReference>
<keyword evidence="1" id="KW-0812">Transmembrane</keyword>
<dbReference type="NCBIfam" id="TIGR04215">
    <property type="entry name" value="choice_anch_A"/>
    <property type="match status" value="1"/>
</dbReference>
<dbReference type="InterPro" id="IPR026588">
    <property type="entry name" value="Choice_anch_A"/>
</dbReference>
<dbReference type="InterPro" id="IPR013783">
    <property type="entry name" value="Ig-like_fold"/>
</dbReference>
<evidence type="ECO:0000259" key="2">
    <source>
        <dbReference type="SMART" id="SM00635"/>
    </source>
</evidence>
<dbReference type="GO" id="GO:0005975">
    <property type="term" value="P:carbohydrate metabolic process"/>
    <property type="evidence" value="ECO:0007669"/>
    <property type="project" value="UniProtKB-ARBA"/>
</dbReference>
<comment type="caution">
    <text evidence="3">The sequence shown here is derived from an EMBL/GenBank/DDBJ whole genome shotgun (WGS) entry which is preliminary data.</text>
</comment>
<proteinExistence type="predicted"/>
<gene>
    <name evidence="3" type="ORF">BBK15_09255</name>
</gene>
<evidence type="ECO:0000313" key="3">
    <source>
        <dbReference type="EMBL" id="OFA33742.1"/>
    </source>
</evidence>
<reference evidence="3 4" key="1">
    <citation type="submission" date="2016-07" db="EMBL/GenBank/DDBJ databases">
        <title>Draft Genome Sequence of Bifidobacterium adolescentis strain Km 4.</title>
        <authorList>
            <person name="Danilenko V.N."/>
        </authorList>
    </citation>
    <scope>NUCLEOTIDE SEQUENCE [LARGE SCALE GENOMIC DNA]</scope>
    <source>
        <strain evidence="3 4">Km 4</strain>
    </source>
</reference>
<organism evidence="3 4">
    <name type="scientific">Bifidobacterium adolescentis</name>
    <dbReference type="NCBI Taxonomy" id="1680"/>
    <lineage>
        <taxon>Bacteria</taxon>
        <taxon>Bacillati</taxon>
        <taxon>Actinomycetota</taxon>
        <taxon>Actinomycetes</taxon>
        <taxon>Bifidobacteriales</taxon>
        <taxon>Bifidobacteriaceae</taxon>
        <taxon>Bifidobacterium</taxon>
    </lineage>
</organism>
<accession>A0A1E7XYF4</accession>
<dbReference type="EMBL" id="MAXD01000012">
    <property type="protein sequence ID" value="OFA33742.1"/>
    <property type="molecule type" value="Genomic_DNA"/>
</dbReference>
<evidence type="ECO:0000256" key="1">
    <source>
        <dbReference type="SAM" id="Phobius"/>
    </source>
</evidence>
<dbReference type="Gene3D" id="2.60.40.10">
    <property type="entry name" value="Immunoglobulins"/>
    <property type="match status" value="2"/>
</dbReference>
<keyword evidence="1" id="KW-0472">Membrane</keyword>
<dbReference type="Pfam" id="PF17802">
    <property type="entry name" value="SpaA"/>
    <property type="match status" value="2"/>
</dbReference>
<dbReference type="SUPFAM" id="SSF49373">
    <property type="entry name" value="Invasin/intimin cell-adhesion fragments"/>
    <property type="match status" value="2"/>
</dbReference>
<dbReference type="Pfam" id="PF02368">
    <property type="entry name" value="Big_2"/>
    <property type="match status" value="1"/>
</dbReference>
<feature type="domain" description="BIG2" evidence="2">
    <location>
        <begin position="863"/>
        <end position="940"/>
    </location>
</feature>
<sequence length="1384" mass="146638">MATYVGRDLYVGKHANNNTNISNDNDVDGSYAVEAEGLTVVNGKLVMRPLKDSWKAPDSSGKYYSAGFRWGTVGFGSQFRPGDGKTVLAVGGVGSGISSLSSGNAQGNVGAYGKGGFVGQSYTEWDKSNGYQPVAKSAQGYKYKASIAGNETKWSTNTSRSSIVAAQGHWNNAANNDVTFNALEPLKDVNGTDYTNYTEAYLKSKLSEPLSKLQVTGTVNDSETAPEGTATRYKYNYDETKDPVSFQFTYNGGSTTVDTKSVRNNEKLITFTGHNQSATQVFSLTSEQLSSAGYRGVDFKFVNIPDNASIVINVSGDNIDFHTGWRFWWNNTDIGGGFSKAEPEEVRKLYSSVAQKIMWNFKDAKNVTIRGGVANESNSEIDGNYQSKNTTDDPAAAMLGSILVPNGSFESHVSTNGRVYVGQDFMMYNPTAIAYENDKAGWEGKTASVLNMDQERHNLPWNGQMTAKCPAIQWNKANSAGEALKGTTWNVYGTLEAAKAETSSLGTITDGEFTDGNDADGTIKFEGVAKSAKYFVKEFATNSTEYTKVNPYIYQINTGDDEDTHTNIVHVYDADGNEVFGSNADKKLTDSRAIINEKEGATLEWSKVDASDPTKVLSGSEWQLQKNNGSNEAYQITDSTKAVDKVTIQYNGNVVPTEGISLTYNVAVDLTAIVTGTDGGTDGVPQAVKWSSSDPAVASVNDGTVLGLKNGAATITACSVADSAKCATATITVTGAPADTKNTTTFYFKADGYASGNTKLRYRLLPAEGNEGWSTEGTDPVLSNVTNCSGWLSVTIDNPGLKAVEFLFYQGDSWYHSGSASSSSNFTLSAGQSAVAVQDYKAVNGAPSGCSTGGGSGSGGSTTTGTVTISGSTEVGLNKSIELTATTDPANDTITSWSSGDTSVATVAGRGKTATVVGKKAGRSTITVVTSSNAMASVTITVRDDSTINVYFQKSTVNWKEYYLHYQPKTGTNWPAVRMTNASGCSGYVVASIPKANVAANHGYYFRNGNSPNSDGWYNSNGQNAEGDPFKFWSGTYTDMYVNTNSDKQPTKPKSCQFASSAAKVRARVSTAVLKSSKTDVIAVNDAEGSGTSAAPIVYSCGDAKGKCDMDTRAGYFKVVDLEDGTYTLTEMVAPNGYSIAGPYTVTITTTNGVTSVSITNGNSGLINDNKIPNIRNTGTISWNKISSDSTNTKKLGGSEWKLTKTANFGWDTDGKAVYTDIVNDQQSPITITDCESGAGNACSASEVQPIYDVDPVEGQFKLKGLEWGTYTLVESKAPDGYDVDSTVRKFTFGPASGSDGTGQWNSNGVASAAGDATGNFTTSPANYDSSVFNFSVGDIKNQPGVVLPGTGGTGNSWIYAAALVAALIGVVAAGMALKVRRRQ</sequence>
<feature type="domain" description="BIG2" evidence="2">
    <location>
        <begin position="656"/>
        <end position="727"/>
    </location>
</feature>
<dbReference type="InterPro" id="IPR008964">
    <property type="entry name" value="Invasin/intimin_cell_adhesion"/>
</dbReference>